<dbReference type="Gene3D" id="3.40.50.1820">
    <property type="entry name" value="alpha/beta hydrolase"/>
    <property type="match status" value="1"/>
</dbReference>
<evidence type="ECO:0000256" key="2">
    <source>
        <dbReference type="ARBA" id="ARBA00023157"/>
    </source>
</evidence>
<organism evidence="4 5">
    <name type="scientific">Mycena pura</name>
    <dbReference type="NCBI Taxonomy" id="153505"/>
    <lineage>
        <taxon>Eukaryota</taxon>
        <taxon>Fungi</taxon>
        <taxon>Dikarya</taxon>
        <taxon>Basidiomycota</taxon>
        <taxon>Agaricomycotina</taxon>
        <taxon>Agaricomycetes</taxon>
        <taxon>Agaricomycetidae</taxon>
        <taxon>Agaricales</taxon>
        <taxon>Marasmiineae</taxon>
        <taxon>Mycenaceae</taxon>
        <taxon>Mycena</taxon>
    </lineage>
</organism>
<evidence type="ECO:0000256" key="3">
    <source>
        <dbReference type="SAM" id="SignalP"/>
    </source>
</evidence>
<name>A0AAD6UZF3_9AGAR</name>
<feature type="signal peptide" evidence="3">
    <location>
        <begin position="1"/>
        <end position="18"/>
    </location>
</feature>
<dbReference type="Pfam" id="PF01083">
    <property type="entry name" value="Cutinase"/>
    <property type="match status" value="1"/>
</dbReference>
<feature type="chain" id="PRO_5042086070" evidence="3">
    <location>
        <begin position="19"/>
        <end position="221"/>
    </location>
</feature>
<sequence length="221" mass="22443">MFFLSAVITLLAASAAVAGPVDKRACHPYVIISTRGTGEPQGPSVGFVTMIADTLQNIPGGVELDTVYPAGLDQNSSGATAFIINTINSGLASCPNQVYALLGYSQGATATVDALKKISTTSAAGKAVKAVVLIGDPEHEPGKQSNVDQKGGSSTDNAIGIEGHVAGAGIPNSWDASGKVFDICFQGDGVCSGFAITSQHLLYGSTPSVQTLGANFLISRL</sequence>
<dbReference type="PANTHER" id="PTHR33630:SF9">
    <property type="entry name" value="CUTINASE 4"/>
    <property type="match status" value="1"/>
</dbReference>
<dbReference type="GO" id="GO:0052689">
    <property type="term" value="F:carboxylic ester hydrolase activity"/>
    <property type="evidence" value="ECO:0007669"/>
    <property type="project" value="UniProtKB-ARBA"/>
</dbReference>
<dbReference type="InterPro" id="IPR000675">
    <property type="entry name" value="Cutinase/axe"/>
</dbReference>
<dbReference type="SMART" id="SM01110">
    <property type="entry name" value="Cutinase"/>
    <property type="match status" value="1"/>
</dbReference>
<proteinExistence type="predicted"/>
<evidence type="ECO:0000313" key="4">
    <source>
        <dbReference type="EMBL" id="KAJ7195938.1"/>
    </source>
</evidence>
<dbReference type="Proteomes" id="UP001219525">
    <property type="component" value="Unassembled WGS sequence"/>
</dbReference>
<dbReference type="EMBL" id="JARJCW010000087">
    <property type="protein sequence ID" value="KAJ7195938.1"/>
    <property type="molecule type" value="Genomic_DNA"/>
</dbReference>
<dbReference type="InterPro" id="IPR029058">
    <property type="entry name" value="AB_hydrolase_fold"/>
</dbReference>
<comment type="caution">
    <text evidence="4">The sequence shown here is derived from an EMBL/GenBank/DDBJ whole genome shotgun (WGS) entry which is preliminary data.</text>
</comment>
<keyword evidence="2" id="KW-1015">Disulfide bond</keyword>
<keyword evidence="5" id="KW-1185">Reference proteome</keyword>
<protein>
    <submittedName>
        <fullName evidence="4">Cutinase</fullName>
    </submittedName>
</protein>
<gene>
    <name evidence="4" type="ORF">GGX14DRAFT_674191</name>
</gene>
<keyword evidence="3" id="KW-0732">Signal</keyword>
<accession>A0AAD6UZF3</accession>
<evidence type="ECO:0000256" key="1">
    <source>
        <dbReference type="ARBA" id="ARBA00022801"/>
    </source>
</evidence>
<dbReference type="PANTHER" id="PTHR33630">
    <property type="entry name" value="CUTINASE RV1984C-RELATED-RELATED"/>
    <property type="match status" value="1"/>
</dbReference>
<reference evidence="4" key="1">
    <citation type="submission" date="2023-03" db="EMBL/GenBank/DDBJ databases">
        <title>Massive genome expansion in bonnet fungi (Mycena s.s.) driven by repeated elements and novel gene families across ecological guilds.</title>
        <authorList>
            <consortium name="Lawrence Berkeley National Laboratory"/>
            <person name="Harder C.B."/>
            <person name="Miyauchi S."/>
            <person name="Viragh M."/>
            <person name="Kuo A."/>
            <person name="Thoen E."/>
            <person name="Andreopoulos B."/>
            <person name="Lu D."/>
            <person name="Skrede I."/>
            <person name="Drula E."/>
            <person name="Henrissat B."/>
            <person name="Morin E."/>
            <person name="Kohler A."/>
            <person name="Barry K."/>
            <person name="LaButti K."/>
            <person name="Morin E."/>
            <person name="Salamov A."/>
            <person name="Lipzen A."/>
            <person name="Mereny Z."/>
            <person name="Hegedus B."/>
            <person name="Baldrian P."/>
            <person name="Stursova M."/>
            <person name="Weitz H."/>
            <person name="Taylor A."/>
            <person name="Grigoriev I.V."/>
            <person name="Nagy L.G."/>
            <person name="Martin F."/>
            <person name="Kauserud H."/>
        </authorList>
    </citation>
    <scope>NUCLEOTIDE SEQUENCE</scope>
    <source>
        <strain evidence="4">9144</strain>
    </source>
</reference>
<dbReference type="SUPFAM" id="SSF53474">
    <property type="entry name" value="alpha/beta-Hydrolases"/>
    <property type="match status" value="1"/>
</dbReference>
<evidence type="ECO:0000313" key="5">
    <source>
        <dbReference type="Proteomes" id="UP001219525"/>
    </source>
</evidence>
<keyword evidence="1" id="KW-0378">Hydrolase</keyword>
<dbReference type="AlphaFoldDB" id="A0AAD6UZF3"/>